<dbReference type="InterPro" id="IPR011006">
    <property type="entry name" value="CheY-like_superfamily"/>
</dbReference>
<dbReference type="SMART" id="SM00448">
    <property type="entry name" value="REC"/>
    <property type="match status" value="1"/>
</dbReference>
<dbReference type="PANTHER" id="PTHR45138">
    <property type="entry name" value="REGULATORY COMPONENTS OF SENSORY TRANSDUCTION SYSTEM"/>
    <property type="match status" value="1"/>
</dbReference>
<dbReference type="AlphaFoldDB" id="A0A1W1HIJ8"/>
<evidence type="ECO:0000259" key="4">
    <source>
        <dbReference type="PROSITE" id="PS50110"/>
    </source>
</evidence>
<comment type="catalytic activity">
    <reaction evidence="2">
        <text>2 GTP = 3',3'-c-di-GMP + 2 diphosphate</text>
        <dbReference type="Rhea" id="RHEA:24898"/>
        <dbReference type="ChEBI" id="CHEBI:33019"/>
        <dbReference type="ChEBI" id="CHEBI:37565"/>
        <dbReference type="ChEBI" id="CHEBI:58805"/>
        <dbReference type="EC" id="2.7.7.65"/>
    </reaction>
</comment>
<evidence type="ECO:0000313" key="7">
    <source>
        <dbReference type="Proteomes" id="UP000191931"/>
    </source>
</evidence>
<dbReference type="OrthoDB" id="9778432at2"/>
<dbReference type="InterPro" id="IPR050469">
    <property type="entry name" value="Diguanylate_Cyclase"/>
</dbReference>
<dbReference type="Pfam" id="PF00990">
    <property type="entry name" value="GGDEF"/>
    <property type="match status" value="1"/>
</dbReference>
<dbReference type="InterPro" id="IPR043128">
    <property type="entry name" value="Rev_trsase/Diguanyl_cyclase"/>
</dbReference>
<dbReference type="GO" id="GO:0052621">
    <property type="term" value="F:diguanylate cyclase activity"/>
    <property type="evidence" value="ECO:0007669"/>
    <property type="project" value="UniProtKB-EC"/>
</dbReference>
<dbReference type="NCBIfam" id="TIGR00254">
    <property type="entry name" value="GGDEF"/>
    <property type="match status" value="1"/>
</dbReference>
<dbReference type="SMART" id="SM00267">
    <property type="entry name" value="GGDEF"/>
    <property type="match status" value="1"/>
</dbReference>
<accession>A0A1W1HIJ8</accession>
<dbReference type="PROSITE" id="PS50887">
    <property type="entry name" value="GGDEF"/>
    <property type="match status" value="1"/>
</dbReference>
<dbReference type="GO" id="GO:0000160">
    <property type="term" value="P:phosphorelay signal transduction system"/>
    <property type="evidence" value="ECO:0007669"/>
    <property type="project" value="InterPro"/>
</dbReference>
<dbReference type="GO" id="GO:0043709">
    <property type="term" value="P:cell adhesion involved in single-species biofilm formation"/>
    <property type="evidence" value="ECO:0007669"/>
    <property type="project" value="TreeGrafter"/>
</dbReference>
<name>A0A1W1HIJ8_9BACT</name>
<dbReference type="SUPFAM" id="SSF55073">
    <property type="entry name" value="Nucleotide cyclase"/>
    <property type="match status" value="1"/>
</dbReference>
<dbReference type="InterPro" id="IPR000160">
    <property type="entry name" value="GGDEF_dom"/>
</dbReference>
<dbReference type="Gene3D" id="3.30.70.270">
    <property type="match status" value="1"/>
</dbReference>
<dbReference type="PANTHER" id="PTHR45138:SF9">
    <property type="entry name" value="DIGUANYLATE CYCLASE DGCM-RELATED"/>
    <property type="match status" value="1"/>
</dbReference>
<dbReference type="Gene3D" id="3.40.50.2300">
    <property type="match status" value="1"/>
</dbReference>
<gene>
    <name evidence="6" type="ORF">MTBBW1_600075</name>
</gene>
<dbReference type="InterPro" id="IPR029787">
    <property type="entry name" value="Nucleotide_cyclase"/>
</dbReference>
<keyword evidence="7" id="KW-1185">Reference proteome</keyword>
<evidence type="ECO:0000256" key="2">
    <source>
        <dbReference type="ARBA" id="ARBA00034247"/>
    </source>
</evidence>
<proteinExistence type="predicted"/>
<evidence type="ECO:0000256" key="1">
    <source>
        <dbReference type="ARBA" id="ARBA00012528"/>
    </source>
</evidence>
<dbReference type="FunFam" id="3.30.70.270:FF:000001">
    <property type="entry name" value="Diguanylate cyclase domain protein"/>
    <property type="match status" value="1"/>
</dbReference>
<dbReference type="STRING" id="1246637.MTBBW1_600075"/>
<protein>
    <recommendedName>
        <fullName evidence="1">diguanylate cyclase</fullName>
        <ecNumber evidence="1">2.7.7.65</ecNumber>
    </recommendedName>
</protein>
<dbReference type="GO" id="GO:1902201">
    <property type="term" value="P:negative regulation of bacterial-type flagellum-dependent cell motility"/>
    <property type="evidence" value="ECO:0007669"/>
    <property type="project" value="TreeGrafter"/>
</dbReference>
<dbReference type="CDD" id="cd01949">
    <property type="entry name" value="GGDEF"/>
    <property type="match status" value="1"/>
</dbReference>
<evidence type="ECO:0000256" key="3">
    <source>
        <dbReference type="PROSITE-ProRule" id="PRU00169"/>
    </source>
</evidence>
<feature type="domain" description="Response regulatory" evidence="4">
    <location>
        <begin position="8"/>
        <end position="124"/>
    </location>
</feature>
<dbReference type="GO" id="GO:0005886">
    <property type="term" value="C:plasma membrane"/>
    <property type="evidence" value="ECO:0007669"/>
    <property type="project" value="TreeGrafter"/>
</dbReference>
<dbReference type="EMBL" id="FWEV01000304">
    <property type="protein sequence ID" value="SLM32245.1"/>
    <property type="molecule type" value="Genomic_DNA"/>
</dbReference>
<feature type="domain" description="GGDEF" evidence="5">
    <location>
        <begin position="167"/>
        <end position="303"/>
    </location>
</feature>
<organism evidence="6 7">
    <name type="scientific">Desulfamplus magnetovallimortis</name>
    <dbReference type="NCBI Taxonomy" id="1246637"/>
    <lineage>
        <taxon>Bacteria</taxon>
        <taxon>Pseudomonadati</taxon>
        <taxon>Thermodesulfobacteriota</taxon>
        <taxon>Desulfobacteria</taxon>
        <taxon>Desulfobacterales</taxon>
        <taxon>Desulfobacteraceae</taxon>
        <taxon>Desulfamplus</taxon>
    </lineage>
</organism>
<reference evidence="6 7" key="1">
    <citation type="submission" date="2017-03" db="EMBL/GenBank/DDBJ databases">
        <authorList>
            <person name="Afonso C.L."/>
            <person name="Miller P.J."/>
            <person name="Scott M.A."/>
            <person name="Spackman E."/>
            <person name="Goraichik I."/>
            <person name="Dimitrov K.M."/>
            <person name="Suarez D.L."/>
            <person name="Swayne D.E."/>
        </authorList>
    </citation>
    <scope>NUCLEOTIDE SEQUENCE [LARGE SCALE GENOMIC DNA]</scope>
    <source>
        <strain evidence="6">PRJEB14757</strain>
    </source>
</reference>
<sequence>MVNKSKARILIVDDEKINLRILVDLLKDDYALVLARSGEQALRFSLQNPPPDLILLDVIMPDMGGYEVIKKLKEHDLTKDIPVIFVTALDSVEDEEHGLKLGAVDYITKPFSPPIVKMRIHNHLRFVHQHKLLDKLAYLDALTEISNRRRFDQVLKNEFSRAMRNSTNLSLGMIDVDFFKQYNDHYGHAMGDQALHRIASALDDALKRPADLVARYGGEEFAIILPETDSDSAIQVAERTRIAVISQQIPHLHSSVSDYVSISIGIVTVCALPVNNTENSYEADKTNNSCKIDEMDNLSAIPVPSPDKIPNPTTAENCAGEISNLHTNTKPERPNVPETIKNFGTSTKETQKNKITLGGYTHELLLEEADRNLYIAKQKGRNRIFATRIEKQ</sequence>
<keyword evidence="3" id="KW-0597">Phosphoprotein</keyword>
<dbReference type="Proteomes" id="UP000191931">
    <property type="component" value="Unassembled WGS sequence"/>
</dbReference>
<dbReference type="SUPFAM" id="SSF52172">
    <property type="entry name" value="CheY-like"/>
    <property type="match status" value="1"/>
</dbReference>
<dbReference type="EC" id="2.7.7.65" evidence="1"/>
<dbReference type="RefSeq" id="WP_080801701.1">
    <property type="nucleotide sequence ID" value="NZ_LT828542.1"/>
</dbReference>
<dbReference type="PROSITE" id="PS50110">
    <property type="entry name" value="RESPONSE_REGULATORY"/>
    <property type="match status" value="1"/>
</dbReference>
<dbReference type="Pfam" id="PF00072">
    <property type="entry name" value="Response_reg"/>
    <property type="match status" value="1"/>
</dbReference>
<dbReference type="InterPro" id="IPR001789">
    <property type="entry name" value="Sig_transdc_resp-reg_receiver"/>
</dbReference>
<feature type="modified residue" description="4-aspartylphosphate" evidence="3">
    <location>
        <position position="57"/>
    </location>
</feature>
<evidence type="ECO:0000259" key="5">
    <source>
        <dbReference type="PROSITE" id="PS50887"/>
    </source>
</evidence>
<evidence type="ECO:0000313" key="6">
    <source>
        <dbReference type="EMBL" id="SLM32245.1"/>
    </source>
</evidence>